<sequence length="203" mass="22395">MNVASGQVARIASSEKCGHRDHKMGACTDGTSPPFHYDQARRPNFWSGYPPNPEPDHSPKISRLHWLTANFCAFNLGLRDRGSPPSKEASGEDRQKGGKKAWEPTQGRDKAMASSNRIVMSNVSLGGEGFLFFFACDMEIPLSGRIKLGSPMGSKILAAFKCTLEQFAIGILKSLGDNIEAELKHFDKQIHKDQVHYMTKTEG</sequence>
<evidence type="ECO:0000313" key="2">
    <source>
        <dbReference type="EMBL" id="KZT32056.1"/>
    </source>
</evidence>
<keyword evidence="3" id="KW-1185">Reference proteome</keyword>
<feature type="region of interest" description="Disordered" evidence="1">
    <location>
        <begin position="78"/>
        <end position="111"/>
    </location>
</feature>
<protein>
    <submittedName>
        <fullName evidence="2">Uncharacterized protein</fullName>
    </submittedName>
</protein>
<dbReference type="EMBL" id="KV428395">
    <property type="protein sequence ID" value="KZT32056.1"/>
    <property type="molecule type" value="Genomic_DNA"/>
</dbReference>
<evidence type="ECO:0000256" key="1">
    <source>
        <dbReference type="SAM" id="MobiDB-lite"/>
    </source>
</evidence>
<name>A0A165XCE5_9AGAM</name>
<gene>
    <name evidence="2" type="ORF">SISSUDRAFT_1037991</name>
</gene>
<organism evidence="2 3">
    <name type="scientific">Sistotremastrum suecicum HHB10207 ss-3</name>
    <dbReference type="NCBI Taxonomy" id="1314776"/>
    <lineage>
        <taxon>Eukaryota</taxon>
        <taxon>Fungi</taxon>
        <taxon>Dikarya</taxon>
        <taxon>Basidiomycota</taxon>
        <taxon>Agaricomycotina</taxon>
        <taxon>Agaricomycetes</taxon>
        <taxon>Sistotremastrales</taxon>
        <taxon>Sistotremastraceae</taxon>
        <taxon>Sistotremastrum</taxon>
    </lineage>
</organism>
<accession>A0A165XCE5</accession>
<proteinExistence type="predicted"/>
<evidence type="ECO:0000313" key="3">
    <source>
        <dbReference type="Proteomes" id="UP000076798"/>
    </source>
</evidence>
<reference evidence="2 3" key="1">
    <citation type="journal article" date="2016" name="Mol. Biol. Evol.">
        <title>Comparative Genomics of Early-Diverging Mushroom-Forming Fungi Provides Insights into the Origins of Lignocellulose Decay Capabilities.</title>
        <authorList>
            <person name="Nagy L.G."/>
            <person name="Riley R."/>
            <person name="Tritt A."/>
            <person name="Adam C."/>
            <person name="Daum C."/>
            <person name="Floudas D."/>
            <person name="Sun H."/>
            <person name="Yadav J.S."/>
            <person name="Pangilinan J."/>
            <person name="Larsson K.H."/>
            <person name="Matsuura K."/>
            <person name="Barry K."/>
            <person name="Labutti K."/>
            <person name="Kuo R."/>
            <person name="Ohm R.A."/>
            <person name="Bhattacharya S.S."/>
            <person name="Shirouzu T."/>
            <person name="Yoshinaga Y."/>
            <person name="Martin F.M."/>
            <person name="Grigoriev I.V."/>
            <person name="Hibbett D.S."/>
        </authorList>
    </citation>
    <scope>NUCLEOTIDE SEQUENCE [LARGE SCALE GENOMIC DNA]</scope>
    <source>
        <strain evidence="2 3">HHB10207 ss-3</strain>
    </source>
</reference>
<dbReference type="Proteomes" id="UP000076798">
    <property type="component" value="Unassembled WGS sequence"/>
</dbReference>
<feature type="compositionally biased region" description="Basic and acidic residues" evidence="1">
    <location>
        <begin position="89"/>
        <end position="111"/>
    </location>
</feature>
<dbReference type="AlphaFoldDB" id="A0A165XCE5"/>
<feature type="region of interest" description="Disordered" evidence="1">
    <location>
        <begin position="1"/>
        <end position="34"/>
    </location>
</feature>